<feature type="transmembrane region" description="Helical" evidence="6">
    <location>
        <begin position="55"/>
        <end position="76"/>
    </location>
</feature>
<feature type="transmembrane region" description="Helical" evidence="6">
    <location>
        <begin position="128"/>
        <end position="155"/>
    </location>
</feature>
<dbReference type="EMBL" id="BAABDF010000001">
    <property type="protein sequence ID" value="GAA3852821.1"/>
    <property type="molecule type" value="Genomic_DNA"/>
</dbReference>
<feature type="transmembrane region" description="Helical" evidence="6">
    <location>
        <begin position="16"/>
        <end position="40"/>
    </location>
</feature>
<proteinExistence type="predicted"/>
<feature type="transmembrane region" description="Helical" evidence="6">
    <location>
        <begin position="378"/>
        <end position="397"/>
    </location>
</feature>
<keyword evidence="3 6" id="KW-0812">Transmembrane</keyword>
<dbReference type="PANTHER" id="PTHR30250:SF11">
    <property type="entry name" value="O-ANTIGEN TRANSPORTER-RELATED"/>
    <property type="match status" value="1"/>
</dbReference>
<dbReference type="Proteomes" id="UP001399917">
    <property type="component" value="Unassembled WGS sequence"/>
</dbReference>
<feature type="transmembrane region" description="Helical" evidence="6">
    <location>
        <begin position="97"/>
        <end position="122"/>
    </location>
</feature>
<feature type="transmembrane region" description="Helical" evidence="6">
    <location>
        <begin position="167"/>
        <end position="185"/>
    </location>
</feature>
<comment type="caution">
    <text evidence="7">The sequence shown here is derived from an EMBL/GenBank/DDBJ whole genome shotgun (WGS) entry which is preliminary data.</text>
</comment>
<evidence type="ECO:0000256" key="3">
    <source>
        <dbReference type="ARBA" id="ARBA00022692"/>
    </source>
</evidence>
<sequence>MEIIRQRLASSQTLQALVSVSGVMFARVGGTLATLAYTVLLTRLLAPEDFGTVSALWALALLLVPLATLNLAPVAIKEVVAARHAGDEARARGFVRFAWHVIAFMAVPACALFAAIVAYRYGLTGREAWIGATVLALTIPLSGLVQVWAATGVAYDRAVLSQIPREFLRPLIFLLILLAVYGAGYDLSSGRALSILALGAGLTFLAQFWALRIAVGPRSVEGAAVANGRNLIETGFFLLPTRLLNENAKLLMIVIASAVLPMSEVARVTVALSIAGLLSFAVTAVEVSFSAKLSRALHAKEDRLAQRLFATALVAKLVVLVIGALALALFLTPILRLFGDHYIESRGLVWIVVAIPFVKALFGKADLVLLVHGARRRIFWVQSVTLALLPLGAFGVLQMGGGTAAVCIGFVAAFTFGSIALWLSARHMTGMDPSILGALSVMRRVD</sequence>
<keyword evidence="8" id="KW-1185">Reference proteome</keyword>
<reference evidence="8" key="1">
    <citation type="journal article" date="2019" name="Int. J. Syst. Evol. Microbiol.">
        <title>The Global Catalogue of Microorganisms (GCM) 10K type strain sequencing project: providing services to taxonomists for standard genome sequencing and annotation.</title>
        <authorList>
            <consortium name="The Broad Institute Genomics Platform"/>
            <consortium name="The Broad Institute Genome Sequencing Center for Infectious Disease"/>
            <person name="Wu L."/>
            <person name="Ma J."/>
        </authorList>
    </citation>
    <scope>NUCLEOTIDE SEQUENCE [LARGE SCALE GENOMIC DNA]</scope>
    <source>
        <strain evidence="8">JCM 17190</strain>
    </source>
</reference>
<dbReference type="InterPro" id="IPR050833">
    <property type="entry name" value="Poly_Biosynth_Transport"/>
</dbReference>
<evidence type="ECO:0000256" key="2">
    <source>
        <dbReference type="ARBA" id="ARBA00022475"/>
    </source>
</evidence>
<gene>
    <name evidence="7" type="ORF">GCM10022404_00240</name>
</gene>
<comment type="subcellular location">
    <subcellularLocation>
        <location evidence="1">Cell membrane</location>
        <topology evidence="1">Multi-pass membrane protein</topology>
    </subcellularLocation>
</comment>
<feature type="transmembrane region" description="Helical" evidence="6">
    <location>
        <begin position="247"/>
        <end position="263"/>
    </location>
</feature>
<protein>
    <recommendedName>
        <fullName evidence="9">Membrane protein involved in the export of O-antigen and teichoic acid</fullName>
    </recommendedName>
</protein>
<keyword evidence="4 6" id="KW-1133">Transmembrane helix</keyword>
<evidence type="ECO:0000256" key="6">
    <source>
        <dbReference type="SAM" id="Phobius"/>
    </source>
</evidence>
<feature type="transmembrane region" description="Helical" evidence="6">
    <location>
        <begin position="308"/>
        <end position="335"/>
    </location>
</feature>
<evidence type="ECO:0008006" key="9">
    <source>
        <dbReference type="Google" id="ProtNLM"/>
    </source>
</evidence>
<feature type="transmembrane region" description="Helical" evidence="6">
    <location>
        <begin position="191"/>
        <end position="211"/>
    </location>
</feature>
<accession>A0ABP7JRR1</accession>
<evidence type="ECO:0000313" key="7">
    <source>
        <dbReference type="EMBL" id="GAA3852821.1"/>
    </source>
</evidence>
<evidence type="ECO:0000256" key="1">
    <source>
        <dbReference type="ARBA" id="ARBA00004651"/>
    </source>
</evidence>
<evidence type="ECO:0000313" key="8">
    <source>
        <dbReference type="Proteomes" id="UP001399917"/>
    </source>
</evidence>
<feature type="transmembrane region" description="Helical" evidence="6">
    <location>
        <begin position="269"/>
        <end position="287"/>
    </location>
</feature>
<keyword evidence="5 6" id="KW-0472">Membrane</keyword>
<keyword evidence="2" id="KW-1003">Cell membrane</keyword>
<feature type="transmembrane region" description="Helical" evidence="6">
    <location>
        <begin position="403"/>
        <end position="423"/>
    </location>
</feature>
<evidence type="ECO:0000256" key="5">
    <source>
        <dbReference type="ARBA" id="ARBA00023136"/>
    </source>
</evidence>
<name>A0ABP7JRR1_9RHOB</name>
<dbReference type="RefSeq" id="WP_344841752.1">
    <property type="nucleotide sequence ID" value="NZ_BAABDF010000001.1"/>
</dbReference>
<organism evidence="7 8">
    <name type="scientific">Celeribacter arenosi</name>
    <dbReference type="NCBI Taxonomy" id="792649"/>
    <lineage>
        <taxon>Bacteria</taxon>
        <taxon>Pseudomonadati</taxon>
        <taxon>Pseudomonadota</taxon>
        <taxon>Alphaproteobacteria</taxon>
        <taxon>Rhodobacterales</taxon>
        <taxon>Roseobacteraceae</taxon>
        <taxon>Celeribacter</taxon>
    </lineage>
</organism>
<evidence type="ECO:0000256" key="4">
    <source>
        <dbReference type="ARBA" id="ARBA00022989"/>
    </source>
</evidence>
<dbReference type="PANTHER" id="PTHR30250">
    <property type="entry name" value="PST FAMILY PREDICTED COLANIC ACID TRANSPORTER"/>
    <property type="match status" value="1"/>
</dbReference>
<feature type="transmembrane region" description="Helical" evidence="6">
    <location>
        <begin position="347"/>
        <end position="371"/>
    </location>
</feature>